<dbReference type="EC" id="3.5.1.25" evidence="10"/>
<dbReference type="RefSeq" id="WP_179569435.1">
    <property type="nucleotide sequence ID" value="NZ_JACBZY010000001.1"/>
</dbReference>
<accession>A0A852YC44</accession>
<name>A0A852YC44_9MICO</name>
<dbReference type="PIRSF" id="PIRSF038994">
    <property type="entry name" value="NagA"/>
    <property type="match status" value="1"/>
</dbReference>
<dbReference type="InterPro" id="IPR006680">
    <property type="entry name" value="Amidohydro-rel"/>
</dbReference>
<dbReference type="EMBL" id="JACBZY010000001">
    <property type="protein sequence ID" value="NYH00537.1"/>
    <property type="molecule type" value="Genomic_DNA"/>
</dbReference>
<comment type="similarity">
    <text evidence="1 5">Belongs to the metallo-dependent hydrolases superfamily. NagA family.</text>
</comment>
<evidence type="ECO:0000259" key="9">
    <source>
        <dbReference type="Pfam" id="PF01979"/>
    </source>
</evidence>
<dbReference type="Proteomes" id="UP000553888">
    <property type="component" value="Unassembled WGS sequence"/>
</dbReference>
<proteinExistence type="inferred from homology"/>
<dbReference type="Pfam" id="PF01979">
    <property type="entry name" value="Amidohydro_1"/>
    <property type="match status" value="1"/>
</dbReference>
<feature type="binding site" evidence="7">
    <location>
        <begin position="305"/>
        <end position="307"/>
    </location>
    <ligand>
        <name>substrate</name>
    </ligand>
</feature>
<protein>
    <submittedName>
        <fullName evidence="10">N-acetylglucosamine-6-phosphate deacetylase</fullName>
        <ecNumber evidence="10">3.5.1.25</ecNumber>
    </submittedName>
</protein>
<evidence type="ECO:0000256" key="6">
    <source>
        <dbReference type="PIRSR" id="PIRSR038994-1"/>
    </source>
</evidence>
<comment type="caution">
    <text evidence="10">The sequence shown here is derived from an EMBL/GenBank/DDBJ whole genome shotgun (WGS) entry which is preliminary data.</text>
</comment>
<reference evidence="10 11" key="1">
    <citation type="submission" date="2020-07" db="EMBL/GenBank/DDBJ databases">
        <title>Sequencing the genomes of 1000 actinobacteria strains.</title>
        <authorList>
            <person name="Klenk H.-P."/>
        </authorList>
    </citation>
    <scope>NUCLEOTIDE SEQUENCE [LARGE SCALE GENOMIC DNA]</scope>
    <source>
        <strain evidence="10 11">DSM 23141</strain>
    </source>
</reference>
<dbReference type="SUPFAM" id="SSF51338">
    <property type="entry name" value="Composite domain of metallo-dependent hydrolases"/>
    <property type="match status" value="1"/>
</dbReference>
<feature type="binding site" evidence="8">
    <location>
        <position position="214"/>
    </location>
    <ligand>
        <name>Zn(2+)</name>
        <dbReference type="ChEBI" id="CHEBI:29105"/>
    </ligand>
</feature>
<dbReference type="NCBIfam" id="TIGR00221">
    <property type="entry name" value="nagA"/>
    <property type="match status" value="1"/>
</dbReference>
<dbReference type="SUPFAM" id="SSF51556">
    <property type="entry name" value="Metallo-dependent hydrolases"/>
    <property type="match status" value="1"/>
</dbReference>
<feature type="domain" description="Amidohydrolase-related" evidence="9">
    <location>
        <begin position="53"/>
        <end position="376"/>
    </location>
</feature>
<feature type="binding site" evidence="8">
    <location>
        <position position="127"/>
    </location>
    <ligand>
        <name>Zn(2+)</name>
        <dbReference type="ChEBI" id="CHEBI:29105"/>
    </ligand>
</feature>
<dbReference type="GO" id="GO:0006046">
    <property type="term" value="P:N-acetylglucosamine catabolic process"/>
    <property type="evidence" value="ECO:0007669"/>
    <property type="project" value="TreeGrafter"/>
</dbReference>
<feature type="binding site" evidence="7">
    <location>
        <position position="249"/>
    </location>
    <ligand>
        <name>substrate</name>
    </ligand>
</feature>
<dbReference type="AlphaFoldDB" id="A0A852YC44"/>
<keyword evidence="4 5" id="KW-0119">Carbohydrate metabolism</keyword>
<feature type="binding site" evidence="7">
    <location>
        <position position="225"/>
    </location>
    <ligand>
        <name>substrate</name>
    </ligand>
</feature>
<dbReference type="GO" id="GO:0046872">
    <property type="term" value="F:metal ion binding"/>
    <property type="evidence" value="ECO:0007669"/>
    <property type="project" value="UniProtKB-KW"/>
</dbReference>
<evidence type="ECO:0000313" key="10">
    <source>
        <dbReference type="EMBL" id="NYH00537.1"/>
    </source>
</evidence>
<evidence type="ECO:0000313" key="11">
    <source>
        <dbReference type="Proteomes" id="UP000553888"/>
    </source>
</evidence>
<evidence type="ECO:0000256" key="4">
    <source>
        <dbReference type="ARBA" id="ARBA00023277"/>
    </source>
</evidence>
<dbReference type="Gene3D" id="3.20.20.140">
    <property type="entry name" value="Metal-dependent hydrolases"/>
    <property type="match status" value="1"/>
</dbReference>
<evidence type="ECO:0000256" key="1">
    <source>
        <dbReference type="ARBA" id="ARBA00010716"/>
    </source>
</evidence>
<evidence type="ECO:0000256" key="3">
    <source>
        <dbReference type="ARBA" id="ARBA00022801"/>
    </source>
</evidence>
<feature type="binding site" evidence="7">
    <location>
        <begin position="217"/>
        <end position="218"/>
    </location>
    <ligand>
        <name>substrate</name>
    </ligand>
</feature>
<dbReference type="PANTHER" id="PTHR11113">
    <property type="entry name" value="N-ACETYLGLUCOSAMINE-6-PHOSPHATE DEACETYLASE"/>
    <property type="match status" value="1"/>
</dbReference>
<keyword evidence="3 5" id="KW-0378">Hydrolase</keyword>
<keyword evidence="2 8" id="KW-0479">Metal-binding</keyword>
<gene>
    <name evidence="10" type="ORF">BJ979_003162</name>
</gene>
<feature type="binding site" evidence="8">
    <location>
        <position position="193"/>
    </location>
    <ligand>
        <name>Zn(2+)</name>
        <dbReference type="ChEBI" id="CHEBI:29105"/>
    </ligand>
</feature>
<dbReference type="GO" id="GO:0008448">
    <property type="term" value="F:N-acetylglucosamine-6-phosphate deacetylase activity"/>
    <property type="evidence" value="ECO:0007669"/>
    <property type="project" value="UniProtKB-EC"/>
</dbReference>
<evidence type="ECO:0000256" key="8">
    <source>
        <dbReference type="PIRSR" id="PIRSR038994-3"/>
    </source>
</evidence>
<dbReference type="InterPro" id="IPR011059">
    <property type="entry name" value="Metal-dep_hydrolase_composite"/>
</dbReference>
<evidence type="ECO:0000256" key="2">
    <source>
        <dbReference type="ARBA" id="ARBA00022723"/>
    </source>
</evidence>
<sequence>MSVLLHSGRRVDARGEVDDAWLLLEGERITSTGRGVSSAPYADESIDVDGARILPGFVDIHGHGGGAAAYDAGGEELERALAAHRPHGTTRQVVSLVANPLEQLEASLRGIAELSHRDPRVLGAHLEGPFLSPAHKGAHNPEFLIDPSADAVGRLLAAADGTLRQITIAPELPGALEAITRFSAEDVAVAVGHTDADAALVRKAFDHGARLLTHAFNAMRPIHHRAPGPVVAALDDERVALELILDGTHVHPSVARMLFASAPGRVALVTDAMAAAAAADGDYRLGSLDVEVRDGVARIAGTDTIAGSTLTQDTALRLALRELDLPLADVSAALSLTPARALGLDDDFGLLAAGHAADVVVLDDDDRVSRVWAAGVEVERD</sequence>
<evidence type="ECO:0000256" key="7">
    <source>
        <dbReference type="PIRSR" id="PIRSR038994-2"/>
    </source>
</evidence>
<dbReference type="InterPro" id="IPR003764">
    <property type="entry name" value="GlcNAc_6-P_deAcase"/>
</dbReference>
<dbReference type="InterPro" id="IPR032466">
    <property type="entry name" value="Metal_Hydrolase"/>
</dbReference>
<dbReference type="PANTHER" id="PTHR11113:SF14">
    <property type="entry name" value="N-ACETYLGLUCOSAMINE-6-PHOSPHATE DEACETYLASE"/>
    <property type="match status" value="1"/>
</dbReference>
<keyword evidence="11" id="KW-1185">Reference proteome</keyword>
<comment type="cofactor">
    <cofactor evidence="8">
        <name>a divalent metal cation</name>
        <dbReference type="ChEBI" id="CHEBI:60240"/>
    </cofactor>
    <text evidence="8">Binds 1 divalent metal cation per subunit.</text>
</comment>
<dbReference type="Gene3D" id="2.30.40.10">
    <property type="entry name" value="Urease, subunit C, domain 1"/>
    <property type="match status" value="1"/>
</dbReference>
<evidence type="ECO:0000256" key="5">
    <source>
        <dbReference type="PIRNR" id="PIRNR038994"/>
    </source>
</evidence>
<organism evidence="10 11">
    <name type="scientific">Schumannella luteola</name>
    <dbReference type="NCBI Taxonomy" id="472059"/>
    <lineage>
        <taxon>Bacteria</taxon>
        <taxon>Bacillati</taxon>
        <taxon>Actinomycetota</taxon>
        <taxon>Actinomycetes</taxon>
        <taxon>Micrococcales</taxon>
        <taxon>Microbacteriaceae</taxon>
        <taxon>Schumannella</taxon>
    </lineage>
</organism>
<feature type="binding site" evidence="7">
    <location>
        <position position="138"/>
    </location>
    <ligand>
        <name>substrate</name>
    </ligand>
</feature>
<feature type="active site" description="Proton donor/acceptor" evidence="6">
    <location>
        <position position="271"/>
    </location>
</feature>